<proteinExistence type="inferred from homology"/>
<evidence type="ECO:0000256" key="5">
    <source>
        <dbReference type="SAM" id="MobiDB-lite"/>
    </source>
</evidence>
<dbReference type="AlphaFoldDB" id="N6YEH2"/>
<protein>
    <submittedName>
        <fullName evidence="7">HNS-like transcription regulator protein</fullName>
    </submittedName>
</protein>
<comment type="similarity">
    <text evidence="2">Belongs to the histone-like protein H-NS family.</text>
</comment>
<comment type="subcellular location">
    <subcellularLocation>
        <location evidence="1">Cytoplasm</location>
        <location evidence="1">Nucleoid</location>
    </subcellularLocation>
</comment>
<evidence type="ECO:0000256" key="2">
    <source>
        <dbReference type="ARBA" id="ARBA00010610"/>
    </source>
</evidence>
<evidence type="ECO:0000313" key="8">
    <source>
        <dbReference type="Proteomes" id="UP000013232"/>
    </source>
</evidence>
<keyword evidence="3" id="KW-0963">Cytoplasm</keyword>
<reference evidence="7 8" key="1">
    <citation type="submission" date="2012-09" db="EMBL/GenBank/DDBJ databases">
        <title>Draft Genome Sequences of 6 Strains from Genus Thauera.</title>
        <authorList>
            <person name="Liu B."/>
            <person name="Shapleigh J.P."/>
            <person name="Frostegard A.H."/>
        </authorList>
    </citation>
    <scope>NUCLEOTIDE SEQUENCE [LARGE SCALE GENOMIC DNA]</scope>
    <source>
        <strain evidence="8">47Lol / DSM 12138</strain>
    </source>
</reference>
<comment type="caution">
    <text evidence="7">The sequence shown here is derived from an EMBL/GenBank/DDBJ whole genome shotgun (WGS) entry which is preliminary data.</text>
</comment>
<dbReference type="GO" id="GO:0009295">
    <property type="term" value="C:nucleoid"/>
    <property type="evidence" value="ECO:0007669"/>
    <property type="project" value="UniProtKB-SubCell"/>
</dbReference>
<organism evidence="7 8">
    <name type="scientific">Thauera linaloolentis (strain DSM 12138 / JCM 21573 / CCUG 41526 / CIP 105981 / IAM 15112 / NBRC 102519 / 47Lol)</name>
    <dbReference type="NCBI Taxonomy" id="1123367"/>
    <lineage>
        <taxon>Bacteria</taxon>
        <taxon>Pseudomonadati</taxon>
        <taxon>Pseudomonadota</taxon>
        <taxon>Betaproteobacteria</taxon>
        <taxon>Rhodocyclales</taxon>
        <taxon>Zoogloeaceae</taxon>
        <taxon>Thauera</taxon>
    </lineage>
</organism>
<feature type="region of interest" description="Disordered" evidence="5">
    <location>
        <begin position="65"/>
        <end position="86"/>
    </location>
</feature>
<keyword evidence="8" id="KW-1185">Reference proteome</keyword>
<dbReference type="GO" id="GO:0003677">
    <property type="term" value="F:DNA binding"/>
    <property type="evidence" value="ECO:0007669"/>
    <property type="project" value="UniProtKB-KW"/>
</dbReference>
<keyword evidence="4" id="KW-0238">DNA-binding</keyword>
<dbReference type="PANTHER" id="PTHR38097:SF2">
    <property type="entry name" value="DNA-BINDING PROTEIN STPA"/>
    <property type="match status" value="1"/>
</dbReference>
<dbReference type="RefSeq" id="WP_004334206.1">
    <property type="nucleotide sequence ID" value="NZ_AMXE01000008.1"/>
</dbReference>
<accession>N6YEH2</accession>
<dbReference type="eggNOG" id="COG2916">
    <property type="taxonomic scope" value="Bacteria"/>
</dbReference>
<sequence>MKEETMPTYVEIMAQIEALQKQAEEIRTAELADVIAEIKQKMHDYDLTASDLGFAAAAQVRDIQPASPSKRAAVKPKYRDPLSGSTWSGRGVMPKWMKAALEAGHGRDDFLIPES</sequence>
<dbReference type="InterPro" id="IPR037150">
    <property type="entry name" value="H-NS_C_dom_sf"/>
</dbReference>
<evidence type="ECO:0000256" key="1">
    <source>
        <dbReference type="ARBA" id="ARBA00004453"/>
    </source>
</evidence>
<dbReference type="InterPro" id="IPR027444">
    <property type="entry name" value="H-NS_C_dom"/>
</dbReference>
<feature type="domain" description="DNA-binding protein H-NS-like C-terminal" evidence="6">
    <location>
        <begin position="68"/>
        <end position="112"/>
    </location>
</feature>
<dbReference type="PANTHER" id="PTHR38097">
    <property type="match status" value="1"/>
</dbReference>
<evidence type="ECO:0000256" key="4">
    <source>
        <dbReference type="ARBA" id="ARBA00023125"/>
    </source>
</evidence>
<dbReference type="Gene3D" id="4.10.430.10">
    <property type="entry name" value="Histone-like protein H-NS, C-terminal domain"/>
    <property type="match status" value="1"/>
</dbReference>
<dbReference type="EMBL" id="AMXE01000008">
    <property type="protein sequence ID" value="ENO89890.1"/>
    <property type="molecule type" value="Genomic_DNA"/>
</dbReference>
<dbReference type="STRING" id="1123367.GCA_000621305_00460"/>
<dbReference type="Pfam" id="PF00816">
    <property type="entry name" value="Histone_HNS"/>
    <property type="match status" value="1"/>
</dbReference>
<evidence type="ECO:0000259" key="6">
    <source>
        <dbReference type="SMART" id="SM00528"/>
    </source>
</evidence>
<evidence type="ECO:0000256" key="3">
    <source>
        <dbReference type="ARBA" id="ARBA00022490"/>
    </source>
</evidence>
<gene>
    <name evidence="7" type="ORF">C666_04205</name>
</gene>
<dbReference type="SUPFAM" id="SSF81273">
    <property type="entry name" value="H-NS histone-like proteins"/>
    <property type="match status" value="1"/>
</dbReference>
<dbReference type="Proteomes" id="UP000013232">
    <property type="component" value="Unassembled WGS sequence"/>
</dbReference>
<evidence type="ECO:0000313" key="7">
    <source>
        <dbReference type="EMBL" id="ENO89890.1"/>
    </source>
</evidence>
<dbReference type="SMART" id="SM00528">
    <property type="entry name" value="HNS"/>
    <property type="match status" value="1"/>
</dbReference>
<name>N6YEH2_THAL4</name>